<evidence type="ECO:0000256" key="2">
    <source>
        <dbReference type="ARBA" id="ARBA00007441"/>
    </source>
</evidence>
<dbReference type="AlphaFoldDB" id="A0A9D9J5Z6"/>
<keyword evidence="5" id="KW-0663">Pyridoxal phosphate</keyword>
<dbReference type="InterPro" id="IPR004839">
    <property type="entry name" value="Aminotransferase_I/II_large"/>
</dbReference>
<dbReference type="Gene3D" id="3.90.1150.10">
    <property type="entry name" value="Aspartate Aminotransferase, domain 1"/>
    <property type="match status" value="1"/>
</dbReference>
<evidence type="ECO:0000313" key="8">
    <source>
        <dbReference type="Proteomes" id="UP000823750"/>
    </source>
</evidence>
<evidence type="ECO:0000256" key="4">
    <source>
        <dbReference type="ARBA" id="ARBA00022679"/>
    </source>
</evidence>
<dbReference type="InterPro" id="IPR015422">
    <property type="entry name" value="PyrdxlP-dep_Trfase_small"/>
</dbReference>
<sequence>MQVSKRISEISYSPIRKLSPLADEAKRRGVKVYHLNIGQPDIRTPECGLESLRNIGRTVLEYSPSDGFLSLRKRLSDYYSGYGLSYSPDEIIVTTGASEALMFLFLTCLDYGDEIITVEPTYANYLTFAAEAGVRVVPVHTDISDGFALPRPEAFERLVTSRTRAILICSPNNPSGCLYTRDELRGLADIVRRHGLYLFSDEVYREFVYDGAEYVSSGHLGEISGNTVIVDSFSKRFSECGTRVGCIASRNREVLSGMMKLCQARLSPPLLGQLVAEASFDAGRDYIGNVISEYVARRNVLVSGLRNIPGVVVPEPKGAFYVMAELPVDDAEKFCAWCLSDFDCNGETVMMAPGAGFYVTPGLGKRQVRMAYVLNAEALGRAVEVLSQALSSYPGKSDIVSFQ</sequence>
<dbReference type="PANTHER" id="PTHR46383">
    <property type="entry name" value="ASPARTATE AMINOTRANSFERASE"/>
    <property type="match status" value="1"/>
</dbReference>
<organism evidence="7 8">
    <name type="scientific">Candidatus Cryptobacteroides excrementavium</name>
    <dbReference type="NCBI Taxonomy" id="2840759"/>
    <lineage>
        <taxon>Bacteria</taxon>
        <taxon>Pseudomonadati</taxon>
        <taxon>Bacteroidota</taxon>
        <taxon>Bacteroidia</taxon>
        <taxon>Bacteroidales</taxon>
        <taxon>Candidatus Cryptobacteroides</taxon>
    </lineage>
</organism>
<dbReference type="Gene3D" id="3.40.640.10">
    <property type="entry name" value="Type I PLP-dependent aspartate aminotransferase-like (Major domain)"/>
    <property type="match status" value="1"/>
</dbReference>
<dbReference type="GO" id="GO:0030170">
    <property type="term" value="F:pyridoxal phosphate binding"/>
    <property type="evidence" value="ECO:0007669"/>
    <property type="project" value="InterPro"/>
</dbReference>
<evidence type="ECO:0000256" key="1">
    <source>
        <dbReference type="ARBA" id="ARBA00001933"/>
    </source>
</evidence>
<reference evidence="7" key="2">
    <citation type="journal article" date="2021" name="PeerJ">
        <title>Extensive microbial diversity within the chicken gut microbiome revealed by metagenomics and culture.</title>
        <authorList>
            <person name="Gilroy R."/>
            <person name="Ravi A."/>
            <person name="Getino M."/>
            <person name="Pursley I."/>
            <person name="Horton D.L."/>
            <person name="Alikhan N.F."/>
            <person name="Baker D."/>
            <person name="Gharbi K."/>
            <person name="Hall N."/>
            <person name="Watson M."/>
            <person name="Adriaenssens E.M."/>
            <person name="Foster-Nyarko E."/>
            <person name="Jarju S."/>
            <person name="Secka A."/>
            <person name="Antonio M."/>
            <person name="Oren A."/>
            <person name="Chaudhuri R.R."/>
            <person name="La Ragione R."/>
            <person name="Hildebrand F."/>
            <person name="Pallen M.J."/>
        </authorList>
    </citation>
    <scope>NUCLEOTIDE SEQUENCE</scope>
    <source>
        <strain evidence="7">B2-16538</strain>
    </source>
</reference>
<evidence type="ECO:0000313" key="7">
    <source>
        <dbReference type="EMBL" id="MBO8485744.1"/>
    </source>
</evidence>
<dbReference type="NCBIfam" id="NF005744">
    <property type="entry name" value="PRK07568.1"/>
    <property type="match status" value="1"/>
</dbReference>
<accession>A0A9D9J5Z6</accession>
<dbReference type="SUPFAM" id="SSF53383">
    <property type="entry name" value="PLP-dependent transferases"/>
    <property type="match status" value="1"/>
</dbReference>
<evidence type="ECO:0000256" key="3">
    <source>
        <dbReference type="ARBA" id="ARBA00022576"/>
    </source>
</evidence>
<reference evidence="7" key="1">
    <citation type="submission" date="2020-10" db="EMBL/GenBank/DDBJ databases">
        <authorList>
            <person name="Gilroy R."/>
        </authorList>
    </citation>
    <scope>NUCLEOTIDE SEQUENCE</scope>
    <source>
        <strain evidence="7">B2-16538</strain>
    </source>
</reference>
<comment type="caution">
    <text evidence="7">The sequence shown here is derived from an EMBL/GenBank/DDBJ whole genome shotgun (WGS) entry which is preliminary data.</text>
</comment>
<dbReference type="GO" id="GO:0006520">
    <property type="term" value="P:amino acid metabolic process"/>
    <property type="evidence" value="ECO:0007669"/>
    <property type="project" value="InterPro"/>
</dbReference>
<dbReference type="PANTHER" id="PTHR46383:SF2">
    <property type="entry name" value="AMINOTRANSFERASE"/>
    <property type="match status" value="1"/>
</dbReference>
<comment type="cofactor">
    <cofactor evidence="1">
        <name>pyridoxal 5'-phosphate</name>
        <dbReference type="ChEBI" id="CHEBI:597326"/>
    </cofactor>
</comment>
<dbReference type="CDD" id="cd00609">
    <property type="entry name" value="AAT_like"/>
    <property type="match status" value="1"/>
</dbReference>
<evidence type="ECO:0000259" key="6">
    <source>
        <dbReference type="Pfam" id="PF00155"/>
    </source>
</evidence>
<dbReference type="Proteomes" id="UP000823750">
    <property type="component" value="Unassembled WGS sequence"/>
</dbReference>
<dbReference type="EMBL" id="JADILX010000079">
    <property type="protein sequence ID" value="MBO8485744.1"/>
    <property type="molecule type" value="Genomic_DNA"/>
</dbReference>
<feature type="domain" description="Aminotransferase class I/classII large" evidence="6">
    <location>
        <begin position="32"/>
        <end position="386"/>
    </location>
</feature>
<dbReference type="Pfam" id="PF00155">
    <property type="entry name" value="Aminotran_1_2"/>
    <property type="match status" value="1"/>
</dbReference>
<dbReference type="InterPro" id="IPR050596">
    <property type="entry name" value="AspAT/PAT-like"/>
</dbReference>
<dbReference type="InterPro" id="IPR015424">
    <property type="entry name" value="PyrdxlP-dep_Trfase"/>
</dbReference>
<evidence type="ECO:0000256" key="5">
    <source>
        <dbReference type="ARBA" id="ARBA00022898"/>
    </source>
</evidence>
<gene>
    <name evidence="7" type="ORF">IAB78_04905</name>
</gene>
<keyword evidence="4" id="KW-0808">Transferase</keyword>
<comment type="similarity">
    <text evidence="2">Belongs to the class-I pyridoxal-phosphate-dependent aminotransferase family.</text>
</comment>
<dbReference type="InterPro" id="IPR015421">
    <property type="entry name" value="PyrdxlP-dep_Trfase_major"/>
</dbReference>
<keyword evidence="3 7" id="KW-0032">Aminotransferase</keyword>
<dbReference type="GO" id="GO:0008483">
    <property type="term" value="F:transaminase activity"/>
    <property type="evidence" value="ECO:0007669"/>
    <property type="project" value="UniProtKB-KW"/>
</dbReference>
<proteinExistence type="inferred from homology"/>
<name>A0A9D9J5Z6_9BACT</name>
<protein>
    <submittedName>
        <fullName evidence="7">Pyridoxal phosphate-dependent aminotransferase</fullName>
    </submittedName>
</protein>